<dbReference type="InterPro" id="IPR003406">
    <property type="entry name" value="Glyco_trans_14"/>
</dbReference>
<evidence type="ECO:0000313" key="14">
    <source>
        <dbReference type="Proteomes" id="UP001374579"/>
    </source>
</evidence>
<evidence type="ECO:0008006" key="15">
    <source>
        <dbReference type="Google" id="ProtNLM"/>
    </source>
</evidence>
<evidence type="ECO:0000256" key="7">
    <source>
        <dbReference type="ARBA" id="ARBA00022989"/>
    </source>
</evidence>
<dbReference type="Proteomes" id="UP001374579">
    <property type="component" value="Unassembled WGS sequence"/>
</dbReference>
<organism evidence="13 14">
    <name type="scientific">Littorina saxatilis</name>
    <dbReference type="NCBI Taxonomy" id="31220"/>
    <lineage>
        <taxon>Eukaryota</taxon>
        <taxon>Metazoa</taxon>
        <taxon>Spiralia</taxon>
        <taxon>Lophotrochozoa</taxon>
        <taxon>Mollusca</taxon>
        <taxon>Gastropoda</taxon>
        <taxon>Caenogastropoda</taxon>
        <taxon>Littorinimorpha</taxon>
        <taxon>Littorinoidea</taxon>
        <taxon>Littorinidae</taxon>
        <taxon>Littorina</taxon>
    </lineage>
</organism>
<keyword evidence="3" id="KW-0328">Glycosyltransferase</keyword>
<reference evidence="13 14" key="1">
    <citation type="submission" date="2024-02" db="EMBL/GenBank/DDBJ databases">
        <title>Chromosome-scale genome assembly of the rough periwinkle Littorina saxatilis.</title>
        <authorList>
            <person name="De Jode A."/>
            <person name="Faria R."/>
            <person name="Formenti G."/>
            <person name="Sims Y."/>
            <person name="Smith T.P."/>
            <person name="Tracey A."/>
            <person name="Wood J.M.D."/>
            <person name="Zagrodzka Z.B."/>
            <person name="Johannesson K."/>
            <person name="Butlin R.K."/>
            <person name="Leder E.H."/>
        </authorList>
    </citation>
    <scope>NUCLEOTIDE SEQUENCE [LARGE SCALE GENOMIC DNA]</scope>
    <source>
        <strain evidence="13">Snail1</strain>
        <tissue evidence="13">Muscle</tissue>
    </source>
</reference>
<evidence type="ECO:0000256" key="2">
    <source>
        <dbReference type="ARBA" id="ARBA00004922"/>
    </source>
</evidence>
<dbReference type="PANTHER" id="PTHR19297">
    <property type="entry name" value="GLYCOSYLTRANSFERASE 14 FAMILY MEMBER"/>
    <property type="match status" value="1"/>
</dbReference>
<keyword evidence="9" id="KW-0325">Glycoprotein</keyword>
<dbReference type="Pfam" id="PF02485">
    <property type="entry name" value="Branch"/>
    <property type="match status" value="1"/>
</dbReference>
<dbReference type="PANTHER" id="PTHR19297:SF185">
    <property type="entry name" value="BETA-1,3-GALACTOSYL-O-GLYCOSYL-GLYCOPROTEIN BETA-1,6-N-ACETYLGLUCOSAMINYLTRANSFERASE 3"/>
    <property type="match status" value="1"/>
</dbReference>
<name>A0AAN9GI96_9CAEN</name>
<evidence type="ECO:0000256" key="4">
    <source>
        <dbReference type="ARBA" id="ARBA00022679"/>
    </source>
</evidence>
<comment type="similarity">
    <text evidence="10">Belongs to the glycosyltransferase 14 family.</text>
</comment>
<dbReference type="EMBL" id="JBAMIC010000003">
    <property type="protein sequence ID" value="KAK7109081.1"/>
    <property type="molecule type" value="Genomic_DNA"/>
</dbReference>
<keyword evidence="8 12" id="KW-0472">Membrane</keyword>
<evidence type="ECO:0000256" key="9">
    <source>
        <dbReference type="ARBA" id="ARBA00023180"/>
    </source>
</evidence>
<keyword evidence="7 12" id="KW-1133">Transmembrane helix</keyword>
<evidence type="ECO:0000313" key="13">
    <source>
        <dbReference type="EMBL" id="KAK7109081.1"/>
    </source>
</evidence>
<proteinExistence type="inferred from homology"/>
<keyword evidence="5 12" id="KW-0812">Transmembrane</keyword>
<protein>
    <recommendedName>
        <fullName evidence="15">Beta-1,3-galactosyl-O-glycosyl-glycoprotein beta-1,6-N-acetylglucosaminyltransferase</fullName>
    </recommendedName>
</protein>
<feature type="region of interest" description="Disordered" evidence="11">
    <location>
        <begin position="127"/>
        <end position="150"/>
    </location>
</feature>
<evidence type="ECO:0000256" key="3">
    <source>
        <dbReference type="ARBA" id="ARBA00022676"/>
    </source>
</evidence>
<dbReference type="GO" id="GO:0016020">
    <property type="term" value="C:membrane"/>
    <property type="evidence" value="ECO:0007669"/>
    <property type="project" value="UniProtKB-SubCell"/>
</dbReference>
<keyword evidence="14" id="KW-1185">Reference proteome</keyword>
<keyword evidence="4" id="KW-0808">Transferase</keyword>
<feature type="transmembrane region" description="Helical" evidence="12">
    <location>
        <begin position="12"/>
        <end position="31"/>
    </location>
</feature>
<evidence type="ECO:0000256" key="5">
    <source>
        <dbReference type="ARBA" id="ARBA00022692"/>
    </source>
</evidence>
<evidence type="ECO:0000256" key="12">
    <source>
        <dbReference type="SAM" id="Phobius"/>
    </source>
</evidence>
<gene>
    <name evidence="13" type="ORF">V1264_013190</name>
</gene>
<evidence type="ECO:0000256" key="11">
    <source>
        <dbReference type="SAM" id="MobiDB-lite"/>
    </source>
</evidence>
<comment type="pathway">
    <text evidence="2">Protein modification; protein glycosylation.</text>
</comment>
<evidence type="ECO:0000256" key="1">
    <source>
        <dbReference type="ARBA" id="ARBA00004606"/>
    </source>
</evidence>
<evidence type="ECO:0000256" key="6">
    <source>
        <dbReference type="ARBA" id="ARBA00022968"/>
    </source>
</evidence>
<accession>A0AAN9GI96</accession>
<dbReference type="AlphaFoldDB" id="A0AAN9GI96"/>
<evidence type="ECO:0000256" key="8">
    <source>
        <dbReference type="ARBA" id="ARBA00023136"/>
    </source>
</evidence>
<evidence type="ECO:0000256" key="10">
    <source>
        <dbReference type="ARBA" id="ARBA00038150"/>
    </source>
</evidence>
<dbReference type="GO" id="GO:0008375">
    <property type="term" value="F:acetylglucosaminyltransferase activity"/>
    <property type="evidence" value="ECO:0007669"/>
    <property type="project" value="TreeGrafter"/>
</dbReference>
<keyword evidence="6" id="KW-0735">Signal-anchor</keyword>
<comment type="caution">
    <text evidence="13">The sequence shown here is derived from an EMBL/GenBank/DDBJ whole genome shotgun (WGS) entry which is preliminary data.</text>
</comment>
<sequence>MIMKRVHFHGITGYLLVTAATTVVLVGLVVWSSRTQEPTAFMVLPVSPQHDVSGLRELQSSLDETRRLHSLILNAQDRRPPKLKDPICSVVLQAKEEQLAHEHISFAVKNAEMLIINDDNAGINSAEGTTVPHQNSSATKSNTMDTRQPRSMRSVMTLTENCTRYVLETGFLFARVSEEELSFPLAFSIIAYKDLEQVERLLRAVYRPNNVYCLHADRKSDVDFQSGLRLIVGCLPNVFMADVSVDVKWGAVSVLEPELECMRRLLAHRAKWRYFINLTGQEFPLKTNRELVQILTALRGANDITGTHHPMFHFRWKNSKPVPYNLTISKGDVHVLASREYVDYVTNSRVAHELLEWLRYSFIPDESFFSTLNHNPQLGVPGSYLGPIEGFDKHTLRSYKIWHFYQNHPCAGKFVRNICQLGVGDLPRLTSSPFLIANKFLYDYQPLAYDCLEKWYFDKVRLENLGLAESINVSQYENSDIVKLRYTGLMHPKLR</sequence>
<comment type="subcellular location">
    <subcellularLocation>
        <location evidence="1">Membrane</location>
        <topology evidence="1">Single-pass type II membrane protein</topology>
    </subcellularLocation>
</comment>